<organism evidence="3 4">
    <name type="scientific">Bradyrhizobium xenonodulans</name>
    <dbReference type="NCBI Taxonomy" id="2736875"/>
    <lineage>
        <taxon>Bacteria</taxon>
        <taxon>Pseudomonadati</taxon>
        <taxon>Pseudomonadota</taxon>
        <taxon>Alphaproteobacteria</taxon>
        <taxon>Hyphomicrobiales</taxon>
        <taxon>Nitrobacteraceae</taxon>
        <taxon>Bradyrhizobium</taxon>
    </lineage>
</organism>
<keyword evidence="4" id="KW-1185">Reference proteome</keyword>
<keyword evidence="2" id="KW-0812">Transmembrane</keyword>
<feature type="transmembrane region" description="Helical" evidence="2">
    <location>
        <begin position="29"/>
        <end position="50"/>
    </location>
</feature>
<dbReference type="RefSeq" id="WP_270161840.1">
    <property type="nucleotide sequence ID" value="NZ_CP089391.1"/>
</dbReference>
<feature type="region of interest" description="Disordered" evidence="1">
    <location>
        <begin position="1"/>
        <end position="20"/>
    </location>
</feature>
<protein>
    <submittedName>
        <fullName evidence="3">Uncharacterized protein</fullName>
    </submittedName>
</protein>
<name>A0ABY7MED0_9BRAD</name>
<keyword evidence="2" id="KW-0472">Membrane</keyword>
<feature type="region of interest" description="Disordered" evidence="1">
    <location>
        <begin position="288"/>
        <end position="314"/>
    </location>
</feature>
<accession>A0ABY7MED0</accession>
<reference evidence="3" key="1">
    <citation type="submission" date="2021-12" db="EMBL/GenBank/DDBJ databases">
        <title>Bradyrhizobium xenonodulans sp. nov.</title>
        <authorList>
            <person name="Claassens R."/>
            <person name="Venter S.N."/>
            <person name="Beukes C.W."/>
            <person name="Stepkowski T."/>
            <person name="Steenkamp E.T."/>
        </authorList>
    </citation>
    <scope>NUCLEOTIDE SEQUENCE</scope>
    <source>
        <strain evidence="3">14AB</strain>
    </source>
</reference>
<feature type="transmembrane region" description="Helical" evidence="2">
    <location>
        <begin position="178"/>
        <end position="196"/>
    </location>
</feature>
<proteinExistence type="predicted"/>
<keyword evidence="2" id="KW-1133">Transmembrane helix</keyword>
<sequence length="314" mass="32680">MIIPGAPVPPPLPPADAPTPASSSISGGMVALALAVAVLLVSGFTAAVYYGSEIQAWLNKHGSTESAWNTPAGEELIRANHLHFLIASTISQCFPGVDLAWGRDGPPSNVSIPLILGLQPSGEIQWQSTKSVGKTATIKLTNYQRTVLALSNGTTLLRMQLASTAADTKFTRNLLQTLIVAVSALTTILVTMKSIIDTAASSRTRTMLGIFAIIVAAAGTALASLNTAVTPGESFAKAQHALTQARQVQLDLNLLVASDKRICKEFDPDKANDPLAKKMAELSNKVKEIVASSETTGTTSGGGSQTGQSSPSHP</sequence>
<dbReference type="EMBL" id="CP089391">
    <property type="protein sequence ID" value="WBL76559.1"/>
    <property type="molecule type" value="Genomic_DNA"/>
</dbReference>
<feature type="transmembrane region" description="Helical" evidence="2">
    <location>
        <begin position="208"/>
        <end position="229"/>
    </location>
</feature>
<evidence type="ECO:0000313" key="4">
    <source>
        <dbReference type="Proteomes" id="UP001179614"/>
    </source>
</evidence>
<evidence type="ECO:0000256" key="2">
    <source>
        <dbReference type="SAM" id="Phobius"/>
    </source>
</evidence>
<feature type="compositionally biased region" description="Pro residues" evidence="1">
    <location>
        <begin position="1"/>
        <end position="17"/>
    </location>
</feature>
<evidence type="ECO:0000256" key="1">
    <source>
        <dbReference type="SAM" id="MobiDB-lite"/>
    </source>
</evidence>
<gene>
    <name evidence="3" type="ORF">I3J27_26495</name>
</gene>
<evidence type="ECO:0000313" key="3">
    <source>
        <dbReference type="EMBL" id="WBL76559.1"/>
    </source>
</evidence>
<dbReference type="Proteomes" id="UP001179614">
    <property type="component" value="Chromosome"/>
</dbReference>